<evidence type="ECO:0000256" key="3">
    <source>
        <dbReference type="ARBA" id="ARBA00022989"/>
    </source>
</evidence>
<organism evidence="7 8">
    <name type="scientific">Cyanidium caldarium</name>
    <name type="common">Red alga</name>
    <dbReference type="NCBI Taxonomy" id="2771"/>
    <lineage>
        <taxon>Eukaryota</taxon>
        <taxon>Rhodophyta</taxon>
        <taxon>Bangiophyceae</taxon>
        <taxon>Cyanidiales</taxon>
        <taxon>Cyanidiaceae</taxon>
        <taxon>Cyanidium</taxon>
    </lineage>
</organism>
<keyword evidence="3 5" id="KW-1133">Transmembrane helix</keyword>
<proteinExistence type="predicted"/>
<comment type="caution">
    <text evidence="7">The sequence shown here is derived from an EMBL/GenBank/DDBJ whole genome shotgun (WGS) entry which is preliminary data.</text>
</comment>
<feature type="transmembrane region" description="Helical" evidence="5">
    <location>
        <begin position="107"/>
        <end position="126"/>
    </location>
</feature>
<evidence type="ECO:0000259" key="6">
    <source>
        <dbReference type="Pfam" id="PF03151"/>
    </source>
</evidence>
<dbReference type="EMBL" id="JANCYW010000009">
    <property type="protein sequence ID" value="KAK4536596.1"/>
    <property type="molecule type" value="Genomic_DNA"/>
</dbReference>
<protein>
    <recommendedName>
        <fullName evidence="6">Sugar phosphate transporter domain-containing protein</fullName>
    </recommendedName>
</protein>
<evidence type="ECO:0000256" key="4">
    <source>
        <dbReference type="ARBA" id="ARBA00023136"/>
    </source>
</evidence>
<feature type="transmembrane region" description="Helical" evidence="5">
    <location>
        <begin position="265"/>
        <end position="286"/>
    </location>
</feature>
<comment type="subcellular location">
    <subcellularLocation>
        <location evidence="1">Membrane</location>
        <topology evidence="1">Multi-pass membrane protein</topology>
    </subcellularLocation>
</comment>
<dbReference type="Pfam" id="PF03151">
    <property type="entry name" value="TPT"/>
    <property type="match status" value="1"/>
</dbReference>
<dbReference type="PANTHER" id="PTHR11132">
    <property type="entry name" value="SOLUTE CARRIER FAMILY 35"/>
    <property type="match status" value="1"/>
</dbReference>
<feature type="transmembrane region" description="Helical" evidence="5">
    <location>
        <begin position="292"/>
        <end position="311"/>
    </location>
</feature>
<gene>
    <name evidence="7" type="ORF">CDCA_CDCA09G2621</name>
</gene>
<dbReference type="InterPro" id="IPR050186">
    <property type="entry name" value="TPT_transporter"/>
</dbReference>
<evidence type="ECO:0000256" key="2">
    <source>
        <dbReference type="ARBA" id="ARBA00022692"/>
    </source>
</evidence>
<dbReference type="InterPro" id="IPR004853">
    <property type="entry name" value="Sugar_P_trans_dom"/>
</dbReference>
<dbReference type="GO" id="GO:0016020">
    <property type="term" value="C:membrane"/>
    <property type="evidence" value="ECO:0007669"/>
    <property type="project" value="UniProtKB-SubCell"/>
</dbReference>
<evidence type="ECO:0000256" key="5">
    <source>
        <dbReference type="SAM" id="Phobius"/>
    </source>
</evidence>
<evidence type="ECO:0000256" key="1">
    <source>
        <dbReference type="ARBA" id="ARBA00004141"/>
    </source>
</evidence>
<feature type="transmembrane region" description="Helical" evidence="5">
    <location>
        <begin position="165"/>
        <end position="187"/>
    </location>
</feature>
<dbReference type="AlphaFoldDB" id="A0AAV9IWV3"/>
<dbReference type="Proteomes" id="UP001301350">
    <property type="component" value="Unassembled WGS sequence"/>
</dbReference>
<evidence type="ECO:0000313" key="8">
    <source>
        <dbReference type="Proteomes" id="UP001301350"/>
    </source>
</evidence>
<keyword evidence="2 5" id="KW-0812">Transmembrane</keyword>
<accession>A0AAV9IWV3</accession>
<evidence type="ECO:0000313" key="7">
    <source>
        <dbReference type="EMBL" id="KAK4536596.1"/>
    </source>
</evidence>
<feature type="domain" description="Sugar phosphate transporter" evidence="6">
    <location>
        <begin position="5"/>
        <end position="306"/>
    </location>
</feature>
<reference evidence="7 8" key="1">
    <citation type="submission" date="2022-07" db="EMBL/GenBank/DDBJ databases">
        <title>Genome-wide signatures of adaptation to extreme environments.</title>
        <authorList>
            <person name="Cho C.H."/>
            <person name="Yoon H.S."/>
        </authorList>
    </citation>
    <scope>NUCLEOTIDE SEQUENCE [LARGE SCALE GENOMIC DNA]</scope>
    <source>
        <strain evidence="7 8">DBV 063 E5</strain>
    </source>
</reference>
<feature type="transmembrane region" description="Helical" evidence="5">
    <location>
        <begin position="232"/>
        <end position="253"/>
    </location>
</feature>
<feature type="transmembrane region" description="Helical" evidence="5">
    <location>
        <begin position="132"/>
        <end position="153"/>
    </location>
</feature>
<name>A0AAV9IWV3_CYACA</name>
<feature type="transmembrane region" description="Helical" evidence="5">
    <location>
        <begin position="20"/>
        <end position="41"/>
    </location>
</feature>
<keyword evidence="4 5" id="KW-0472">Membrane</keyword>
<keyword evidence="8" id="KW-1185">Reference proteome</keyword>
<sequence length="323" mass="35171">MATILVNKFCFHNLRFHFPVTLTCVHLLFQALFCVVSMDVLQWLPRKRLDRSAYLQRVVPIAAAFAANIAAGNVSLRHVPVSFNQTIKSLTPLTTAMVQYECTRRRLTVAASLSLVPVVGGVALGSATELSWHTWGFFSGVISCFFTGAKFVLSHELLRGQYMLTPLQLVSLVAPAATVMLLPLAVYSEGRAAYTWFVRAGSDPQFLPTLDPTTPATAAMRAAAWIHLASPAGVRLVVLMPLFSGLVALLLNITSFAVLQRTSSVTVTIAGNLKTCLLIGWSILLFQNPVTPLNLFGCVLAVLGCLWHGLLPRKWHIEEAKGG</sequence>